<gene>
    <name evidence="1" type="ORF">CW354_03755</name>
</gene>
<evidence type="ECO:0000313" key="2">
    <source>
        <dbReference type="Proteomes" id="UP000239504"/>
    </source>
</evidence>
<reference evidence="1 2" key="1">
    <citation type="submission" date="2017-12" db="EMBL/GenBank/DDBJ databases">
        <authorList>
            <person name="Hurst M.R.H."/>
        </authorList>
    </citation>
    <scope>NUCLEOTIDE SEQUENCE [LARGE SCALE GENOMIC DNA]</scope>
    <source>
        <strain evidence="1 2">SY-3-19</strain>
    </source>
</reference>
<protein>
    <submittedName>
        <fullName evidence="1">Uncharacterized protein</fullName>
    </submittedName>
</protein>
<dbReference type="EMBL" id="PJCH01000003">
    <property type="protein sequence ID" value="PQA89075.1"/>
    <property type="molecule type" value="Genomic_DNA"/>
</dbReference>
<organism evidence="1 2">
    <name type="scientific">Hyphococcus luteus</name>
    <dbReference type="NCBI Taxonomy" id="2058213"/>
    <lineage>
        <taxon>Bacteria</taxon>
        <taxon>Pseudomonadati</taxon>
        <taxon>Pseudomonadota</taxon>
        <taxon>Alphaproteobacteria</taxon>
        <taxon>Parvularculales</taxon>
        <taxon>Parvularculaceae</taxon>
        <taxon>Hyphococcus</taxon>
    </lineage>
</organism>
<accession>A0A2S7K996</accession>
<dbReference type="AlphaFoldDB" id="A0A2S7K996"/>
<name>A0A2S7K996_9PROT</name>
<comment type="caution">
    <text evidence="1">The sequence shown here is derived from an EMBL/GenBank/DDBJ whole genome shotgun (WGS) entry which is preliminary data.</text>
</comment>
<dbReference type="Proteomes" id="UP000239504">
    <property type="component" value="Unassembled WGS sequence"/>
</dbReference>
<evidence type="ECO:0000313" key="1">
    <source>
        <dbReference type="EMBL" id="PQA89075.1"/>
    </source>
</evidence>
<keyword evidence="2" id="KW-1185">Reference proteome</keyword>
<sequence>MSLILSPDFLPSETTPEAWTDRYALKSGLFCGDLARRREPAQWRGVTIAKNGGAALLGGA</sequence>
<proteinExistence type="predicted"/>